<evidence type="ECO:0000313" key="1">
    <source>
        <dbReference type="EMBL" id="AMK11507.1"/>
    </source>
</evidence>
<dbReference type="Proteomes" id="UP000295506">
    <property type="component" value="Unassembled WGS sequence"/>
</dbReference>
<dbReference type="RefSeq" id="WP_066803339.1">
    <property type="nucleotide sequence ID" value="NZ_CP014206.1"/>
</dbReference>
<gene>
    <name evidence="1" type="ORF">AWY79_10455</name>
    <name evidence="2" type="ORF">EDC59_103206</name>
</gene>
<accession>A0A126QNV4</accession>
<evidence type="ECO:0000313" key="4">
    <source>
        <dbReference type="Proteomes" id="UP000295506"/>
    </source>
</evidence>
<reference evidence="1 3" key="1">
    <citation type="journal article" date="2016" name="Front. Microbiol.">
        <title>Genome Sequence of the Piezophilic, Mesophilic Sulfate-Reducing Bacterium Desulfovibrio indicus J2T.</title>
        <authorList>
            <person name="Cao J."/>
            <person name="Maignien L."/>
            <person name="Shao Z."/>
            <person name="Alain K."/>
            <person name="Jebbar M."/>
        </authorList>
    </citation>
    <scope>NUCLEOTIDE SEQUENCE [LARGE SCALE GENOMIC DNA]</scope>
    <source>
        <strain evidence="1 3">J2</strain>
    </source>
</reference>
<protein>
    <submittedName>
        <fullName evidence="2">Glycosyltransferase (TIGR04372 family)</fullName>
    </submittedName>
</protein>
<evidence type="ECO:0000313" key="2">
    <source>
        <dbReference type="EMBL" id="TDT89908.1"/>
    </source>
</evidence>
<sequence length="398" mass="46821">MTKQPHYRIKLKWFRVITWPLYLPFALLAALFNLVSPIPFKIYTLRVDRIGHFGANTELFCSLIDMDRLPREFRVYVHRDIPCNPALLDMWKRVLPIHQIFLPLFDVCHKLGGLGVISRQEERMGTFDFENFMEKTEQHINFTPAEEAEAKRQAEQLGMAPDRPFVPVLGRDYKYLLEHNPHEDNTHYEFRNTDIDTYIPAFKHMAERFTVVRAGSTAEKKVAWSDPNFIDYPFSGKTTPLMDIYLAGRCHFYITCATGPDTVAAQCFRRPTLWVNMIPPTMITTWGSRNLTILKHYWSTREERFLTLSEVLDTPALGMYNYKDIVEAGVQVLDNSPEEILAAVREMEQRLDGTWRSTPEDEALQERFWEKYRRRYPERVYVARVGTQFLRDAPHWLD</sequence>
<proteinExistence type="predicted"/>
<name>A0A126QNV4_9BACT</name>
<keyword evidence="3" id="KW-1185">Reference proteome</keyword>
<dbReference type="InterPro" id="IPR030808">
    <property type="entry name" value="Glycosyl_04372"/>
</dbReference>
<dbReference type="OrthoDB" id="5442509at2"/>
<dbReference type="KEGG" id="dej:AWY79_10455"/>
<dbReference type="EMBL" id="SOBK01000003">
    <property type="protein sequence ID" value="TDT89908.1"/>
    <property type="molecule type" value="Genomic_DNA"/>
</dbReference>
<dbReference type="Proteomes" id="UP000055611">
    <property type="component" value="Chromosome"/>
</dbReference>
<organism evidence="2 4">
    <name type="scientific">Pseudodesulfovibrio indicus</name>
    <dbReference type="NCBI Taxonomy" id="1716143"/>
    <lineage>
        <taxon>Bacteria</taxon>
        <taxon>Pseudomonadati</taxon>
        <taxon>Thermodesulfobacteriota</taxon>
        <taxon>Desulfovibrionia</taxon>
        <taxon>Desulfovibrionales</taxon>
        <taxon>Desulfovibrionaceae</taxon>
    </lineage>
</organism>
<dbReference type="NCBIfam" id="TIGR04372">
    <property type="entry name" value="glycosyl_04372"/>
    <property type="match status" value="1"/>
</dbReference>
<reference evidence="2 4" key="2">
    <citation type="submission" date="2019-03" db="EMBL/GenBank/DDBJ databases">
        <title>Genomic Encyclopedia of Type Strains, Phase IV (KMG-IV): sequencing the most valuable type-strain genomes for metagenomic binning, comparative biology and taxonomic classification.</title>
        <authorList>
            <person name="Goeker M."/>
        </authorList>
    </citation>
    <scope>NUCLEOTIDE SEQUENCE [LARGE SCALE GENOMIC DNA]</scope>
    <source>
        <strain evidence="2 4">DSM 101483</strain>
    </source>
</reference>
<evidence type="ECO:0000313" key="3">
    <source>
        <dbReference type="Proteomes" id="UP000055611"/>
    </source>
</evidence>
<dbReference type="EMBL" id="CP014206">
    <property type="protein sequence ID" value="AMK11507.1"/>
    <property type="molecule type" value="Genomic_DNA"/>
</dbReference>
<dbReference type="AlphaFoldDB" id="A0A126QNV4"/>